<dbReference type="PANTHER" id="PTHR30273:SF2">
    <property type="entry name" value="PROTEIN FECR"/>
    <property type="match status" value="1"/>
</dbReference>
<sequence length="392" mass="44984">MSNYLTIIKKYLNNTISSSEREMLWQWLQNDARNRTLFKEEIKKWYQRQEKKEDVDSNSAYLRFMTAITKKRPSFLQKIISFHPIRYAAAALLCGILFGAYFLYTNTDIFPSSERVPFVTEYPNSDNKVKIVQSDGSTTYIDLEGQTQLTDQTGGVIGTKNKDQLVLASKTTAREAAFMEISIPKGNMFQLTLADGTKVWLNASSSLKFPQSFDPSDTNRIVYLEGEAFFDVTKNKAQPFIVKTKDIDVSVLGTQFNVSSYQDDEAIKTTLVEGSVAIHQKNNTAKKMILTPSYQAVFDKKQQSIHQKKVNTTVYTSWMSKKIIIQNETFAEVSKRIERAYNVSIHSHNKKLNTTRFTGEFDIENIEEIFMTFSKTLEFTYEIKDNTITINP</sequence>
<feature type="domain" description="FecR protein" evidence="2">
    <location>
        <begin position="181"/>
        <end position="276"/>
    </location>
</feature>
<feature type="domain" description="Protein FecR C-terminal" evidence="3">
    <location>
        <begin position="322"/>
        <end position="390"/>
    </location>
</feature>
<keyword evidence="1" id="KW-0472">Membrane</keyword>
<dbReference type="InterPro" id="IPR032508">
    <property type="entry name" value="FecR_C"/>
</dbReference>
<evidence type="ECO:0000313" key="5">
    <source>
        <dbReference type="Proteomes" id="UP001597459"/>
    </source>
</evidence>
<dbReference type="RefSeq" id="WP_378258142.1">
    <property type="nucleotide sequence ID" value="NZ_JBHSJV010000001.1"/>
</dbReference>
<dbReference type="InterPro" id="IPR006860">
    <property type="entry name" value="FecR"/>
</dbReference>
<gene>
    <name evidence="4" type="ORF">ACFSTE_01715</name>
</gene>
<evidence type="ECO:0000259" key="3">
    <source>
        <dbReference type="Pfam" id="PF16344"/>
    </source>
</evidence>
<keyword evidence="5" id="KW-1185">Reference proteome</keyword>
<keyword evidence="1" id="KW-0812">Transmembrane</keyword>
<accession>A0ABW5N422</accession>
<dbReference type="Pfam" id="PF04773">
    <property type="entry name" value="FecR"/>
    <property type="match status" value="1"/>
</dbReference>
<evidence type="ECO:0000313" key="4">
    <source>
        <dbReference type="EMBL" id="MFD2589530.1"/>
    </source>
</evidence>
<comment type="caution">
    <text evidence="4">The sequence shown here is derived from an EMBL/GenBank/DDBJ whole genome shotgun (WGS) entry which is preliminary data.</text>
</comment>
<organism evidence="4 5">
    <name type="scientific">Aquimarina hainanensis</name>
    <dbReference type="NCBI Taxonomy" id="1578017"/>
    <lineage>
        <taxon>Bacteria</taxon>
        <taxon>Pseudomonadati</taxon>
        <taxon>Bacteroidota</taxon>
        <taxon>Flavobacteriia</taxon>
        <taxon>Flavobacteriales</taxon>
        <taxon>Flavobacteriaceae</taxon>
        <taxon>Aquimarina</taxon>
    </lineage>
</organism>
<dbReference type="PANTHER" id="PTHR30273">
    <property type="entry name" value="PERIPLASMIC SIGNAL SENSOR AND SIGMA FACTOR ACTIVATOR FECR-RELATED"/>
    <property type="match status" value="1"/>
</dbReference>
<reference evidence="5" key="1">
    <citation type="journal article" date="2019" name="Int. J. Syst. Evol. Microbiol.">
        <title>The Global Catalogue of Microorganisms (GCM) 10K type strain sequencing project: providing services to taxonomists for standard genome sequencing and annotation.</title>
        <authorList>
            <consortium name="The Broad Institute Genomics Platform"/>
            <consortium name="The Broad Institute Genome Sequencing Center for Infectious Disease"/>
            <person name="Wu L."/>
            <person name="Ma J."/>
        </authorList>
    </citation>
    <scope>NUCLEOTIDE SEQUENCE [LARGE SCALE GENOMIC DNA]</scope>
    <source>
        <strain evidence="5">KCTC 42423</strain>
    </source>
</reference>
<dbReference type="InterPro" id="IPR012373">
    <property type="entry name" value="Ferrdict_sens_TM"/>
</dbReference>
<protein>
    <submittedName>
        <fullName evidence="4">FecR family protein</fullName>
    </submittedName>
</protein>
<dbReference type="Proteomes" id="UP001597459">
    <property type="component" value="Unassembled WGS sequence"/>
</dbReference>
<proteinExistence type="predicted"/>
<evidence type="ECO:0000259" key="2">
    <source>
        <dbReference type="Pfam" id="PF04773"/>
    </source>
</evidence>
<evidence type="ECO:0000256" key="1">
    <source>
        <dbReference type="SAM" id="Phobius"/>
    </source>
</evidence>
<dbReference type="Gene3D" id="2.60.120.1440">
    <property type="match status" value="1"/>
</dbReference>
<feature type="transmembrane region" description="Helical" evidence="1">
    <location>
        <begin position="85"/>
        <end position="104"/>
    </location>
</feature>
<dbReference type="Gene3D" id="3.55.50.30">
    <property type="match status" value="1"/>
</dbReference>
<name>A0ABW5N422_9FLAO</name>
<keyword evidence="1" id="KW-1133">Transmembrane helix</keyword>
<dbReference type="Pfam" id="PF16344">
    <property type="entry name" value="FecR_C"/>
    <property type="match status" value="1"/>
</dbReference>
<dbReference type="EMBL" id="JBHULX010000001">
    <property type="protein sequence ID" value="MFD2589530.1"/>
    <property type="molecule type" value="Genomic_DNA"/>
</dbReference>